<keyword evidence="2" id="KW-0732">Signal</keyword>
<dbReference type="GO" id="GO:0005509">
    <property type="term" value="F:calcium ion binding"/>
    <property type="evidence" value="ECO:0007669"/>
    <property type="project" value="InterPro"/>
</dbReference>
<evidence type="ECO:0000313" key="4">
    <source>
        <dbReference type="EMBL" id="KAF5844416.1"/>
    </source>
</evidence>
<reference evidence="4" key="1">
    <citation type="submission" date="2019-11" db="EMBL/GenBank/DDBJ databases">
        <title>Bipolaris sorokiniana Genome sequencing.</title>
        <authorList>
            <person name="Wang H."/>
        </authorList>
    </citation>
    <scope>NUCLEOTIDE SEQUENCE</scope>
</reference>
<gene>
    <name evidence="4" type="ORF">GGP41_001396</name>
</gene>
<evidence type="ECO:0000256" key="1">
    <source>
        <dbReference type="SAM" id="MobiDB-lite"/>
    </source>
</evidence>
<dbReference type="EMBL" id="WNKQ01000023">
    <property type="protein sequence ID" value="KAF5844416.1"/>
    <property type="molecule type" value="Genomic_DNA"/>
</dbReference>
<dbReference type="PANTHER" id="PTHR10837">
    <property type="entry name" value="PEPTIDYLARGININE DEIMINASE"/>
    <property type="match status" value="1"/>
</dbReference>
<feature type="domain" description="Protein-arginine deiminase C-terminal" evidence="3">
    <location>
        <begin position="210"/>
        <end position="635"/>
    </location>
</feature>
<evidence type="ECO:0000259" key="3">
    <source>
        <dbReference type="Pfam" id="PF03068"/>
    </source>
</evidence>
<dbReference type="InterPro" id="IPR013530">
    <property type="entry name" value="PAD_C"/>
</dbReference>
<evidence type="ECO:0000313" key="5">
    <source>
        <dbReference type="Proteomes" id="UP000624244"/>
    </source>
</evidence>
<dbReference type="SUPFAM" id="SSF110083">
    <property type="entry name" value="Peptidylarginine deiminase Pad4, middle domain"/>
    <property type="match status" value="1"/>
</dbReference>
<dbReference type="SUPFAM" id="SSF55909">
    <property type="entry name" value="Pentein"/>
    <property type="match status" value="1"/>
</dbReference>
<dbReference type="AlphaFoldDB" id="A0A8H5Z7V7"/>
<feature type="region of interest" description="Disordered" evidence="1">
    <location>
        <begin position="659"/>
        <end position="711"/>
    </location>
</feature>
<protein>
    <recommendedName>
        <fullName evidence="3">Protein-arginine deiminase C-terminal domain-containing protein</fullName>
    </recommendedName>
</protein>
<dbReference type="Pfam" id="PF03068">
    <property type="entry name" value="PAD"/>
    <property type="match status" value="1"/>
</dbReference>
<feature type="compositionally biased region" description="Low complexity" evidence="1">
    <location>
        <begin position="684"/>
        <end position="696"/>
    </location>
</feature>
<dbReference type="GO" id="GO:0004668">
    <property type="term" value="F:protein-arginine deiminase activity"/>
    <property type="evidence" value="ECO:0007669"/>
    <property type="project" value="InterPro"/>
</dbReference>
<dbReference type="PANTHER" id="PTHR10837:SF8">
    <property type="entry name" value="PROTEIN-ARGININE DEIMINASE"/>
    <property type="match status" value="1"/>
</dbReference>
<dbReference type="Gene3D" id="3.75.10.10">
    <property type="entry name" value="L-arginine/glycine Amidinotransferase, Chain A"/>
    <property type="match status" value="1"/>
</dbReference>
<sequence length="711" mass="76713">MRLEALLALSSFSLAPFALARVLPRDDSCDASAPTATSLKADIRADTDRDGLVDLTDTSDSEGKATWTADSGAIFLPNIGDTDKRCSKDLLKGPAVSNEKLDRCNDASDNTLRSEQFLAPLRTVPMPSLPDGASGRIYIKDQVQRSNVRIFHQASCNSTWTYVDGNSTFSAAALRKGLVLGIDGRDVRRPNGWDGRALVTFDVKSSNGTSSDSVMLRVAPVLTHTHLDPVQQVIGVKGNDTGAPYLNRFNQQLKAAVNESGLEEDLYLFSGSDDIWAQDFMEPGFASMPGPDGPISLRIMIRSPQDERVAGRQLFEYYRDTGIGAVQQLGGSRDEINSGGNIETIPPYEFNGTSWPAGRLILGNHGKQSHAMLPFFRAQETQDPLLLDTDWLAIGHVDEFVQFVPFDSERGWIIMADDPMAGVKLLQQIKASGQGSQRVFSRNNDTISPNPCNDFGCQPIPVESTTINEILANKDLMSVQEQCAKRIEANLQILKQATGVTDDEIIRLPALFKRPSFSLPSDGSFPNFGNDSSVTNGTDSNDSSFTNGTDVLKVGALIPGVINGLVLTGYGTYITPNPWGPLVNGTDIFAQTTKSLYASVGMDVIFIDDWNTHHNYGGEIHCGTNSVRDMDVEWYGGDINGDDEFDGFDEDGGYGNYTINSVGANNATDSNDPDDVSDPDDADSGANGDNGDNGNCGDDGYGPGNGNFTLS</sequence>
<feature type="compositionally biased region" description="Acidic residues" evidence="1">
    <location>
        <begin position="671"/>
        <end position="683"/>
    </location>
</feature>
<name>A0A8H5Z7V7_COCSA</name>
<evidence type="ECO:0000256" key="2">
    <source>
        <dbReference type="SAM" id="SignalP"/>
    </source>
</evidence>
<dbReference type="InterPro" id="IPR004303">
    <property type="entry name" value="PAD"/>
</dbReference>
<accession>A0A8H5Z7V7</accession>
<feature type="compositionally biased region" description="Polar residues" evidence="1">
    <location>
        <begin position="659"/>
        <end position="668"/>
    </location>
</feature>
<dbReference type="InterPro" id="IPR036556">
    <property type="entry name" value="PAD_central_sf"/>
</dbReference>
<dbReference type="Proteomes" id="UP000624244">
    <property type="component" value="Unassembled WGS sequence"/>
</dbReference>
<feature type="chain" id="PRO_5034921522" description="Protein-arginine deiminase C-terminal domain-containing protein" evidence="2">
    <location>
        <begin position="21"/>
        <end position="711"/>
    </location>
</feature>
<dbReference type="OMA" id="SNAFREC"/>
<dbReference type="GO" id="GO:0005737">
    <property type="term" value="C:cytoplasm"/>
    <property type="evidence" value="ECO:0007669"/>
    <property type="project" value="InterPro"/>
</dbReference>
<feature type="signal peptide" evidence="2">
    <location>
        <begin position="1"/>
        <end position="20"/>
    </location>
</feature>
<proteinExistence type="predicted"/>
<organism evidence="4 5">
    <name type="scientific">Cochliobolus sativus</name>
    <name type="common">Common root rot and spot blotch fungus</name>
    <name type="synonym">Bipolaris sorokiniana</name>
    <dbReference type="NCBI Taxonomy" id="45130"/>
    <lineage>
        <taxon>Eukaryota</taxon>
        <taxon>Fungi</taxon>
        <taxon>Dikarya</taxon>
        <taxon>Ascomycota</taxon>
        <taxon>Pezizomycotina</taxon>
        <taxon>Dothideomycetes</taxon>
        <taxon>Pleosporomycetidae</taxon>
        <taxon>Pleosporales</taxon>
        <taxon>Pleosporineae</taxon>
        <taxon>Pleosporaceae</taxon>
        <taxon>Bipolaris</taxon>
    </lineage>
</organism>
<comment type="caution">
    <text evidence="4">The sequence shown here is derived from an EMBL/GenBank/DDBJ whole genome shotgun (WGS) entry which is preliminary data.</text>
</comment>